<dbReference type="AlphaFoldDB" id="A0A6J4VFI1"/>
<gene>
    <name evidence="1" type="ORF">AVDCRST_MAG86-2367</name>
</gene>
<organism evidence="1">
    <name type="scientific">uncultured Truepera sp</name>
    <dbReference type="NCBI Taxonomy" id="543023"/>
    <lineage>
        <taxon>Bacteria</taxon>
        <taxon>Thermotogati</taxon>
        <taxon>Deinococcota</taxon>
        <taxon>Deinococci</taxon>
        <taxon>Trueperales</taxon>
        <taxon>Trueperaceae</taxon>
        <taxon>Truepera</taxon>
        <taxon>environmental samples</taxon>
    </lineage>
</organism>
<feature type="non-terminal residue" evidence="1">
    <location>
        <position position="57"/>
    </location>
</feature>
<proteinExistence type="predicted"/>
<name>A0A6J4VFI1_9DEIN</name>
<accession>A0A6J4VFI1</accession>
<reference evidence="1" key="1">
    <citation type="submission" date="2020-02" db="EMBL/GenBank/DDBJ databases">
        <authorList>
            <person name="Meier V. D."/>
        </authorList>
    </citation>
    <scope>NUCLEOTIDE SEQUENCE</scope>
    <source>
        <strain evidence="1">AVDCRST_MAG86</strain>
    </source>
</reference>
<protein>
    <submittedName>
        <fullName evidence="1">Uncharacterized protein</fullName>
    </submittedName>
</protein>
<evidence type="ECO:0000313" key="1">
    <source>
        <dbReference type="EMBL" id="CAA9577627.1"/>
    </source>
</evidence>
<dbReference type="EMBL" id="CADCWP010000209">
    <property type="protein sequence ID" value="CAA9577627.1"/>
    <property type="molecule type" value="Genomic_DNA"/>
</dbReference>
<sequence length="57" mass="6321">SASSSAGARRACGPGTGSGWRWRAPSWCGGYGRSQACWKRLSLSFRMKCLSWRLEPR</sequence>
<feature type="non-terminal residue" evidence="1">
    <location>
        <position position="1"/>
    </location>
</feature>